<protein>
    <submittedName>
        <fullName evidence="1">Uncharacterized protein</fullName>
    </submittedName>
</protein>
<sequence length="352" mass="38428">MQEQLINPSNQMLSCGRQLQDRRSNKPNPSEEVLKCPRCESSNTKFCYYNNYSLAQPRHFCKNCKRYWTRGGALRNVPVGGGCRKNKRAKQRSADQATSPAPAEEALFPNIRSEGPSSSTSLQQEFSVGSSSQGLFVQGSDGEGVGLTFERLDQGARTFPGGSVPVSINWAGHASSDATLSLQPFESSILGLNVAGHHVKQEAGSLQSADLSSIFDPQLNLIGQTPPALGDSLGTYNLCMDSFGMAASSGDIQWRLPHPRLVSMMEGGHGYNGRSATQTMEEMRAESIRNFRKSALEEMPVPNVQVDNQGADRLPSEWQSHPEGFFDGTGDGAYWSNGGWPQDDMYEDHQLA</sequence>
<name>A0ACC2DGR5_DIPCM</name>
<proteinExistence type="predicted"/>
<accession>A0ACC2DGR5</accession>
<evidence type="ECO:0000313" key="1">
    <source>
        <dbReference type="EMBL" id="KAJ7553371.1"/>
    </source>
</evidence>
<keyword evidence="2" id="KW-1185">Reference proteome</keyword>
<evidence type="ECO:0000313" key="2">
    <source>
        <dbReference type="Proteomes" id="UP001162992"/>
    </source>
</evidence>
<organism evidence="1 2">
    <name type="scientific">Diphasiastrum complanatum</name>
    <name type="common">Issler's clubmoss</name>
    <name type="synonym">Lycopodium complanatum</name>
    <dbReference type="NCBI Taxonomy" id="34168"/>
    <lineage>
        <taxon>Eukaryota</taxon>
        <taxon>Viridiplantae</taxon>
        <taxon>Streptophyta</taxon>
        <taxon>Embryophyta</taxon>
        <taxon>Tracheophyta</taxon>
        <taxon>Lycopodiopsida</taxon>
        <taxon>Lycopodiales</taxon>
        <taxon>Lycopodiaceae</taxon>
        <taxon>Lycopodioideae</taxon>
        <taxon>Diphasiastrum</taxon>
    </lineage>
</organism>
<gene>
    <name evidence="1" type="ORF">O6H91_06G095800</name>
</gene>
<dbReference type="EMBL" id="CM055097">
    <property type="protein sequence ID" value="KAJ7553371.1"/>
    <property type="molecule type" value="Genomic_DNA"/>
</dbReference>
<dbReference type="Proteomes" id="UP001162992">
    <property type="component" value="Chromosome 6"/>
</dbReference>
<reference evidence="2" key="1">
    <citation type="journal article" date="2024" name="Proc. Natl. Acad. Sci. U.S.A.">
        <title>Extraordinary preservation of gene collinearity over three hundred million years revealed in homosporous lycophytes.</title>
        <authorList>
            <person name="Li C."/>
            <person name="Wickell D."/>
            <person name="Kuo L.Y."/>
            <person name="Chen X."/>
            <person name="Nie B."/>
            <person name="Liao X."/>
            <person name="Peng D."/>
            <person name="Ji J."/>
            <person name="Jenkins J."/>
            <person name="Williams M."/>
            <person name="Shu S."/>
            <person name="Plott C."/>
            <person name="Barry K."/>
            <person name="Rajasekar S."/>
            <person name="Grimwood J."/>
            <person name="Han X."/>
            <person name="Sun S."/>
            <person name="Hou Z."/>
            <person name="He W."/>
            <person name="Dai G."/>
            <person name="Sun C."/>
            <person name="Schmutz J."/>
            <person name="Leebens-Mack J.H."/>
            <person name="Li F.W."/>
            <person name="Wang L."/>
        </authorList>
    </citation>
    <scope>NUCLEOTIDE SEQUENCE [LARGE SCALE GENOMIC DNA]</scope>
    <source>
        <strain evidence="2">cv. PW_Plant_1</strain>
    </source>
</reference>
<comment type="caution">
    <text evidence="1">The sequence shown here is derived from an EMBL/GenBank/DDBJ whole genome shotgun (WGS) entry which is preliminary data.</text>
</comment>